<evidence type="ECO:0000256" key="2">
    <source>
        <dbReference type="ARBA" id="ARBA00022692"/>
    </source>
</evidence>
<keyword evidence="3" id="KW-1133">Transmembrane helix</keyword>
<sequence>MAALADLLRAEWRELISVRPSDRPWQLPFAAALAAGVPLMTAAALDQMAAGAVMALAALTFLYLPPTDMRHRMATIMACALGMIACYTIGLVVHAVPVARIPVLAIAALIITFACRSFRVLPPGGMFFIMAAAIAAFSPGDLAEIPARAGMMAIGCIFACFVAFLYSLYVLRRKPADAPPPPPDGAAMAVIRVDSVIIGLFVGFSLVIAELLALDKPYWVPVSCLAIIQGMSLRAAWNRQIHRIIGTALGLGVTWALLSFVHGPWGVAIGIMVLHFVIEMAVVRHYGFAVMFITPLTILLAEAPTLGDADVGALMEARFIDSALGAIIGFVGAACLHNPRIRARFAQIPGLGAGRPGGV</sequence>
<keyword evidence="2" id="KW-0812">Transmembrane</keyword>
<evidence type="ECO:0000256" key="4">
    <source>
        <dbReference type="ARBA" id="ARBA00023136"/>
    </source>
</evidence>
<evidence type="ECO:0000313" key="7">
    <source>
        <dbReference type="Proteomes" id="UP000034392"/>
    </source>
</evidence>
<dbReference type="EMBL" id="CP011452">
    <property type="protein sequence ID" value="AKH43438.1"/>
    <property type="molecule type" value="Genomic_DNA"/>
</dbReference>
<gene>
    <name evidence="6" type="ORF">WYH_02408</name>
</gene>
<dbReference type="Proteomes" id="UP000034392">
    <property type="component" value="Chromosome"/>
</dbReference>
<name>A0A0F7KSQ3_9SPHN</name>
<proteinExistence type="predicted"/>
<evidence type="ECO:0000256" key="1">
    <source>
        <dbReference type="ARBA" id="ARBA00004141"/>
    </source>
</evidence>
<evidence type="ECO:0000256" key="3">
    <source>
        <dbReference type="ARBA" id="ARBA00022989"/>
    </source>
</evidence>
<dbReference type="KEGG" id="aay:WYH_02408"/>
<dbReference type="PATRIC" id="fig|1267766.3.peg.2434"/>
<keyword evidence="4" id="KW-0472">Membrane</keyword>
<dbReference type="STRING" id="1267766.WYH_02408"/>
<accession>A0A0F7KSQ3</accession>
<reference evidence="6" key="1">
    <citation type="submission" date="2015-05" db="EMBL/GenBank/DDBJ databases">
        <title>The complete genome of Altererythrobacter atlanticus strain 26DY36.</title>
        <authorList>
            <person name="Wu Y.-H."/>
            <person name="Cheng H."/>
            <person name="Wu X.-W."/>
        </authorList>
    </citation>
    <scope>NUCLEOTIDE SEQUENCE [LARGE SCALE GENOMIC DNA]</scope>
    <source>
        <strain evidence="6">26DY36</strain>
    </source>
</reference>
<dbReference type="AlphaFoldDB" id="A0A0F7KSQ3"/>
<dbReference type="GO" id="GO:0016020">
    <property type="term" value="C:membrane"/>
    <property type="evidence" value="ECO:0007669"/>
    <property type="project" value="UniProtKB-SubCell"/>
</dbReference>
<dbReference type="RefSeq" id="WP_046903995.1">
    <property type="nucleotide sequence ID" value="NZ_CP011452.2"/>
</dbReference>
<evidence type="ECO:0000259" key="5">
    <source>
        <dbReference type="Pfam" id="PF13515"/>
    </source>
</evidence>
<protein>
    <recommendedName>
        <fullName evidence="5">Integral membrane bound transporter domain-containing protein</fullName>
    </recommendedName>
</protein>
<comment type="subcellular location">
    <subcellularLocation>
        <location evidence="1">Membrane</location>
        <topology evidence="1">Multi-pass membrane protein</topology>
    </subcellularLocation>
</comment>
<evidence type="ECO:0000313" key="6">
    <source>
        <dbReference type="EMBL" id="AKH43438.1"/>
    </source>
</evidence>
<dbReference type="OrthoDB" id="581879at2"/>
<feature type="domain" description="Integral membrane bound transporter" evidence="5">
    <location>
        <begin position="205"/>
        <end position="331"/>
    </location>
</feature>
<dbReference type="Pfam" id="PF13515">
    <property type="entry name" value="FUSC_2"/>
    <property type="match status" value="1"/>
</dbReference>
<dbReference type="InterPro" id="IPR049453">
    <property type="entry name" value="Memb_transporter_dom"/>
</dbReference>
<organism evidence="6 7">
    <name type="scientific">Croceibacterium atlanticum</name>
    <dbReference type="NCBI Taxonomy" id="1267766"/>
    <lineage>
        <taxon>Bacteria</taxon>
        <taxon>Pseudomonadati</taxon>
        <taxon>Pseudomonadota</taxon>
        <taxon>Alphaproteobacteria</taxon>
        <taxon>Sphingomonadales</taxon>
        <taxon>Erythrobacteraceae</taxon>
        <taxon>Croceibacterium</taxon>
    </lineage>
</organism>
<keyword evidence="7" id="KW-1185">Reference proteome</keyword>